<keyword evidence="1" id="KW-1133">Transmembrane helix</keyword>
<dbReference type="AlphaFoldDB" id="A0A2M9ZGJ7"/>
<evidence type="ECO:0000313" key="3">
    <source>
        <dbReference type="Proteomes" id="UP000231912"/>
    </source>
</evidence>
<dbReference type="RefSeq" id="WP_100757989.1">
    <property type="nucleotide sequence ID" value="NZ_NPDT01000001.1"/>
</dbReference>
<protein>
    <submittedName>
        <fullName evidence="2">Uncharacterized protein</fullName>
    </submittedName>
</protein>
<gene>
    <name evidence="2" type="ORF">CH371_05780</name>
</gene>
<keyword evidence="1" id="KW-0472">Membrane</keyword>
<accession>A0A2M9ZGJ7</accession>
<evidence type="ECO:0000256" key="1">
    <source>
        <dbReference type="SAM" id="Phobius"/>
    </source>
</evidence>
<evidence type="ECO:0000313" key="2">
    <source>
        <dbReference type="EMBL" id="PJZ67525.1"/>
    </source>
</evidence>
<proteinExistence type="predicted"/>
<sequence length="220" mass="24572">MGVMWAESFLRVVDASGIILKRICTLFLLPLHFYFCSSEVLVYPTHQKIKDGSQGYGVLRIELDNRSEVNYEEIKIQKLCLFLKGQGSMDECGNEDFLNGQMLNGNTSFEIRLPTGVYEGKLKATGGKFVESVGIGGVFQNSANAKGLNTNCKVETDLFEKFICEGLTIRSNYPTLLRIIITNRRDSHWAVSIGLAIFTIGIIIIPPSVRHADIEIVYPK</sequence>
<organism evidence="2 3">
    <name type="scientific">Leptospira wolffii</name>
    <dbReference type="NCBI Taxonomy" id="409998"/>
    <lineage>
        <taxon>Bacteria</taxon>
        <taxon>Pseudomonadati</taxon>
        <taxon>Spirochaetota</taxon>
        <taxon>Spirochaetia</taxon>
        <taxon>Leptospirales</taxon>
        <taxon>Leptospiraceae</taxon>
        <taxon>Leptospira</taxon>
    </lineage>
</organism>
<dbReference type="Proteomes" id="UP000231912">
    <property type="component" value="Unassembled WGS sequence"/>
</dbReference>
<reference evidence="2 3" key="1">
    <citation type="submission" date="2017-07" db="EMBL/GenBank/DDBJ databases">
        <title>Leptospira spp. isolated from tropical soils.</title>
        <authorList>
            <person name="Thibeaux R."/>
            <person name="Iraola G."/>
            <person name="Ferres I."/>
            <person name="Bierque E."/>
            <person name="Girault D."/>
            <person name="Soupe-Gilbert M.-E."/>
            <person name="Picardeau M."/>
            <person name="Goarant C."/>
        </authorList>
    </citation>
    <scope>NUCLEOTIDE SEQUENCE [LARGE SCALE GENOMIC DNA]</scope>
    <source>
        <strain evidence="2 3">FH2-C-A2</strain>
    </source>
</reference>
<keyword evidence="1" id="KW-0812">Transmembrane</keyword>
<name>A0A2M9ZGJ7_9LEPT</name>
<dbReference type="EMBL" id="NPDT01000001">
    <property type="protein sequence ID" value="PJZ67525.1"/>
    <property type="molecule type" value="Genomic_DNA"/>
</dbReference>
<comment type="caution">
    <text evidence="2">The sequence shown here is derived from an EMBL/GenBank/DDBJ whole genome shotgun (WGS) entry which is preliminary data.</text>
</comment>
<feature type="transmembrane region" description="Helical" evidence="1">
    <location>
        <begin position="188"/>
        <end position="209"/>
    </location>
</feature>